<feature type="region of interest" description="Disordered" evidence="9">
    <location>
        <begin position="286"/>
        <end position="321"/>
    </location>
</feature>
<feature type="region of interest" description="Disordered" evidence="9">
    <location>
        <begin position="232"/>
        <end position="272"/>
    </location>
</feature>
<feature type="compositionally biased region" description="Acidic residues" evidence="9">
    <location>
        <begin position="234"/>
        <end position="244"/>
    </location>
</feature>
<evidence type="ECO:0000256" key="8">
    <source>
        <dbReference type="SAM" id="Coils"/>
    </source>
</evidence>
<evidence type="ECO:0000256" key="7">
    <source>
        <dbReference type="ARBA" id="ARBA00023054"/>
    </source>
</evidence>
<accession>A0AAE0PSV6</accession>
<dbReference type="FunFam" id="1.20.5.300:FF:000001">
    <property type="entry name" value="striatin isoform X1"/>
    <property type="match status" value="1"/>
</dbReference>
<organism evidence="11 12">
    <name type="scientific">Hemibagrus guttatus</name>
    <dbReference type="NCBI Taxonomy" id="175788"/>
    <lineage>
        <taxon>Eukaryota</taxon>
        <taxon>Metazoa</taxon>
        <taxon>Chordata</taxon>
        <taxon>Craniata</taxon>
        <taxon>Vertebrata</taxon>
        <taxon>Euteleostomi</taxon>
        <taxon>Actinopterygii</taxon>
        <taxon>Neopterygii</taxon>
        <taxon>Teleostei</taxon>
        <taxon>Ostariophysi</taxon>
        <taxon>Siluriformes</taxon>
        <taxon>Bagridae</taxon>
        <taxon>Hemibagrus</taxon>
    </lineage>
</organism>
<feature type="region of interest" description="Disordered" evidence="9">
    <location>
        <begin position="186"/>
        <end position="213"/>
    </location>
</feature>
<protein>
    <recommendedName>
        <fullName evidence="10">Striatin N-terminal domain-containing protein</fullName>
    </recommendedName>
</protein>
<proteinExistence type="inferred from homology"/>
<dbReference type="GO" id="GO:0051721">
    <property type="term" value="F:protein phosphatase 2A binding"/>
    <property type="evidence" value="ECO:0007669"/>
    <property type="project" value="TreeGrafter"/>
</dbReference>
<dbReference type="Proteomes" id="UP001274896">
    <property type="component" value="Unassembled WGS sequence"/>
</dbReference>
<evidence type="ECO:0000259" key="10">
    <source>
        <dbReference type="Pfam" id="PF08232"/>
    </source>
</evidence>
<evidence type="ECO:0000256" key="2">
    <source>
        <dbReference type="ARBA" id="ARBA00009616"/>
    </source>
</evidence>
<feature type="domain" description="Striatin N-terminal" evidence="10">
    <location>
        <begin position="44"/>
        <end position="171"/>
    </location>
</feature>
<evidence type="ECO:0000256" key="9">
    <source>
        <dbReference type="SAM" id="MobiDB-lite"/>
    </source>
</evidence>
<dbReference type="GO" id="GO:0044877">
    <property type="term" value="F:protein-containing complex binding"/>
    <property type="evidence" value="ECO:0007669"/>
    <property type="project" value="TreeGrafter"/>
</dbReference>
<dbReference type="InterPro" id="IPR013258">
    <property type="entry name" value="Striatin_N"/>
</dbReference>
<keyword evidence="4" id="KW-0597">Phosphoprotein</keyword>
<dbReference type="PANTHER" id="PTHR15653:SF2">
    <property type="entry name" value="STRIATIN"/>
    <property type="match status" value="1"/>
</dbReference>
<dbReference type="GO" id="GO:0070016">
    <property type="term" value="F:armadillo repeat domain binding"/>
    <property type="evidence" value="ECO:0007669"/>
    <property type="project" value="TreeGrafter"/>
</dbReference>
<feature type="compositionally biased region" description="Basic residues" evidence="9">
    <location>
        <begin position="336"/>
        <end position="349"/>
    </location>
</feature>
<reference evidence="11" key="1">
    <citation type="submission" date="2023-06" db="EMBL/GenBank/DDBJ databases">
        <title>Male Hemibagrus guttatus genome.</title>
        <authorList>
            <person name="Bian C."/>
        </authorList>
    </citation>
    <scope>NUCLEOTIDE SEQUENCE</scope>
    <source>
        <strain evidence="11">Male_cb2023</strain>
        <tissue evidence="11">Muscle</tissue>
    </source>
</reference>
<dbReference type="GO" id="GO:0005737">
    <property type="term" value="C:cytoplasm"/>
    <property type="evidence" value="ECO:0007669"/>
    <property type="project" value="UniProtKB-SubCell"/>
</dbReference>
<feature type="compositionally biased region" description="Low complexity" evidence="9">
    <location>
        <begin position="366"/>
        <end position="375"/>
    </location>
</feature>
<feature type="coiled-coil region" evidence="8">
    <location>
        <begin position="55"/>
        <end position="110"/>
    </location>
</feature>
<feature type="region of interest" description="Disordered" evidence="9">
    <location>
        <begin position="332"/>
        <end position="351"/>
    </location>
</feature>
<dbReference type="AlphaFoldDB" id="A0AAE0PSV6"/>
<evidence type="ECO:0000256" key="4">
    <source>
        <dbReference type="ARBA" id="ARBA00022553"/>
    </source>
</evidence>
<dbReference type="EMBL" id="JAUCMX010000029">
    <property type="protein sequence ID" value="KAK3507591.1"/>
    <property type="molecule type" value="Genomic_DNA"/>
</dbReference>
<comment type="caution">
    <text evidence="11">The sequence shown here is derived from an EMBL/GenBank/DDBJ whole genome shotgun (WGS) entry which is preliminary data.</text>
</comment>
<comment type="similarity">
    <text evidence="2">Belongs to the WD repeat striatin family.</text>
</comment>
<dbReference type="Pfam" id="PF08232">
    <property type="entry name" value="Striatin"/>
    <property type="match status" value="1"/>
</dbReference>
<keyword evidence="3" id="KW-0963">Cytoplasm</keyword>
<feature type="region of interest" description="Disordered" evidence="9">
    <location>
        <begin position="361"/>
        <end position="392"/>
    </location>
</feature>
<evidence type="ECO:0000256" key="3">
    <source>
        <dbReference type="ARBA" id="ARBA00022490"/>
    </source>
</evidence>
<comment type="subcellular location">
    <subcellularLocation>
        <location evidence="1">Cytoplasm</location>
    </subcellularLocation>
</comment>
<feature type="region of interest" description="Disordered" evidence="9">
    <location>
        <begin position="119"/>
        <end position="143"/>
    </location>
</feature>
<name>A0AAE0PSV6_9TELE</name>
<evidence type="ECO:0000313" key="11">
    <source>
        <dbReference type="EMBL" id="KAK3507591.1"/>
    </source>
</evidence>
<evidence type="ECO:0000256" key="1">
    <source>
        <dbReference type="ARBA" id="ARBA00004496"/>
    </source>
</evidence>
<dbReference type="PANTHER" id="PTHR15653">
    <property type="entry name" value="STRIATIN"/>
    <property type="match status" value="1"/>
</dbReference>
<gene>
    <name evidence="11" type="ORF">QTP70_029624</name>
</gene>
<dbReference type="Gene3D" id="1.20.5.300">
    <property type="match status" value="1"/>
</dbReference>
<dbReference type="InterPro" id="IPR051488">
    <property type="entry name" value="WD_repeat_striatin"/>
</dbReference>
<sequence length="504" mass="56180">MDEHAGPGVFFINNNNSVLQSGGAGKGAVADGSGAEAGRAHYSIPGILHFLHHEWARFELERAQWELERAELQAQVAFLHGERKGQENLKKDLVRRIKMLEYALKQERAKYHKLKYGTELNQGDMKPPSYDSDEGNEKDAPSSLNSQMWWKQGRQLLRQYLQEVGYMDTILDVKSQRVKSLLGLMGDSNRTNQEPLINGTDSAPKGANTGKAELSESSAVLEAFKFIESATAEFSDEDDEEDSDGRERTNVDSRTIVRKKPSSSFSPTADVCDDLDTEDALKDFDFLSTTEDMDTSPESRSAGDGTDWEKDKQRGTSEAWDVDQGLITKLKEQYRKERKGKKGVKRPNRTKLQDMLANLRENEDASPSLQSSVSPPSRPNTSRFIEHDSSHTDEVEAITFPPSSGKSFIMGGDDAVDAGELGLGELAGLTIANEADSLAYDIANNKDALRKTWNPKFSLRSHFDAIRGWRSTPPSRFSSQPPKITRSRCGTCRKPRLLKSKRAL</sequence>
<keyword evidence="12" id="KW-1185">Reference proteome</keyword>
<evidence type="ECO:0000256" key="5">
    <source>
        <dbReference type="ARBA" id="ARBA00022737"/>
    </source>
</evidence>
<evidence type="ECO:0000313" key="12">
    <source>
        <dbReference type="Proteomes" id="UP001274896"/>
    </source>
</evidence>
<evidence type="ECO:0000256" key="6">
    <source>
        <dbReference type="ARBA" id="ARBA00022860"/>
    </source>
</evidence>
<keyword evidence="7 8" id="KW-0175">Coiled coil</keyword>
<keyword evidence="5" id="KW-0677">Repeat</keyword>
<feature type="compositionally biased region" description="Polar residues" evidence="9">
    <location>
        <begin position="188"/>
        <end position="201"/>
    </location>
</feature>
<dbReference type="GO" id="GO:0005516">
    <property type="term" value="F:calmodulin binding"/>
    <property type="evidence" value="ECO:0007669"/>
    <property type="project" value="UniProtKB-KW"/>
</dbReference>
<dbReference type="GO" id="GO:0030425">
    <property type="term" value="C:dendrite"/>
    <property type="evidence" value="ECO:0007669"/>
    <property type="project" value="TreeGrafter"/>
</dbReference>
<keyword evidence="6" id="KW-0112">Calmodulin-binding</keyword>